<dbReference type="Pfam" id="PF13454">
    <property type="entry name" value="NAD_binding_9"/>
    <property type="match status" value="1"/>
</dbReference>
<dbReference type="SUPFAM" id="SSF51905">
    <property type="entry name" value="FAD/NAD(P)-binding domain"/>
    <property type="match status" value="1"/>
</dbReference>
<dbReference type="InterPro" id="IPR038732">
    <property type="entry name" value="HpyO/CreE_NAD-binding"/>
</dbReference>
<dbReference type="InterPro" id="IPR036188">
    <property type="entry name" value="FAD/NAD-bd_sf"/>
</dbReference>
<dbReference type="PATRIC" id="fig|576611.7.peg.2073"/>
<evidence type="ECO:0000313" key="2">
    <source>
        <dbReference type="EMBL" id="AKD26377.1"/>
    </source>
</evidence>
<dbReference type="InterPro" id="IPR052189">
    <property type="entry name" value="L-asp_N-monooxygenase_NS-form"/>
</dbReference>
<feature type="domain" description="FAD-dependent urate hydroxylase HpyO/Asp monooxygenase CreE-like FAD/NAD(P)-binding" evidence="1">
    <location>
        <begin position="9"/>
        <end position="155"/>
    </location>
</feature>
<dbReference type="PANTHER" id="PTHR40254:SF1">
    <property type="entry name" value="BLR0577 PROTEIN"/>
    <property type="match status" value="1"/>
</dbReference>
<reference evidence="2 3" key="1">
    <citation type="submission" date="2014-03" db="EMBL/GenBank/DDBJ databases">
        <title>Genome of Polynucleobacter strain MWH-MoK4.</title>
        <authorList>
            <person name="Hahn M.W."/>
        </authorList>
    </citation>
    <scope>NUCLEOTIDE SEQUENCE [LARGE SCALE GENOMIC DNA]</scope>
    <source>
        <strain evidence="2 3">MWH-MoK4</strain>
    </source>
</reference>
<dbReference type="EMBL" id="CP007501">
    <property type="protein sequence ID" value="AKD26377.1"/>
    <property type="molecule type" value="Genomic_DNA"/>
</dbReference>
<dbReference type="Proteomes" id="UP000061135">
    <property type="component" value="Chromosome"/>
</dbReference>
<keyword evidence="3" id="KW-1185">Reference proteome</keyword>
<dbReference type="HOGENOM" id="CLU_020215_2_0_4"/>
<evidence type="ECO:0000259" key="1">
    <source>
        <dbReference type="Pfam" id="PF13454"/>
    </source>
</evidence>
<proteinExistence type="predicted"/>
<dbReference type="AlphaFoldDB" id="A0A0E3ZNJ0"/>
<dbReference type="PRINTS" id="PR00368">
    <property type="entry name" value="FADPNR"/>
</dbReference>
<dbReference type="KEGG" id="pdq:CL55_00020440"/>
<sequence>MTQDIKEIVIIGDGFAAAVAFIHLLRRGIHCSKILLIGPGLLGKGNAYNCISPFFRLNVREDLPSVFSEDPLHFARWAKVHIDDSEAQTEAGYFYRRQDFGRYISELVSKELGSDQIDQIYAKVSNLYKANEYWCLEIDKLKTIVAQRVIIATGNPPPIWPCAVQNIQTAMSPSQLIESPWVGKDLGNIHAHEEIILLGGGLTALDAINALVGQGHQGVIKVIGPRAVFPPMQAGWKREGQPDWPKNLTPAKLVRFIRNYLPSAPTDSVVWQSAWEELRPNINMIWQQFSYFQRRILFKRLGWLWSLYRFRASPQTIKAYRKLEANKQIQFVLGRAKRIEVAQTVTVVLGDGSKVSGDRIFNCTGVGRDSLLSKLIADQIARPDALGKSIAVASDYRVSKLSGGEWDDLWMIGPATMGSLGDVIAASSIAKQAEQLSIQITLK</sequence>
<dbReference type="PANTHER" id="PTHR40254">
    <property type="entry name" value="BLR0577 PROTEIN"/>
    <property type="match status" value="1"/>
</dbReference>
<dbReference type="RefSeq" id="WP_046331005.1">
    <property type="nucleotide sequence ID" value="NZ_CP007501.1"/>
</dbReference>
<protein>
    <recommendedName>
        <fullName evidence="1">FAD-dependent urate hydroxylase HpyO/Asp monooxygenase CreE-like FAD/NAD(P)-binding domain-containing protein</fullName>
    </recommendedName>
</protein>
<accession>A0A0E3ZNJ0</accession>
<evidence type="ECO:0000313" key="3">
    <source>
        <dbReference type="Proteomes" id="UP000061135"/>
    </source>
</evidence>
<gene>
    <name evidence="2" type="ORF">CL55_00020440</name>
</gene>
<name>A0A0E3ZNJ0_9BURK</name>
<dbReference type="OrthoDB" id="101972at2"/>
<organism evidence="2 3">
    <name type="scientific">Polynucleobacter duraquae</name>
    <dbReference type="NCBI Taxonomy" id="1835254"/>
    <lineage>
        <taxon>Bacteria</taxon>
        <taxon>Pseudomonadati</taxon>
        <taxon>Pseudomonadota</taxon>
        <taxon>Betaproteobacteria</taxon>
        <taxon>Burkholderiales</taxon>
        <taxon>Burkholderiaceae</taxon>
        <taxon>Polynucleobacter</taxon>
    </lineage>
</organism>
<dbReference type="Gene3D" id="3.50.50.60">
    <property type="entry name" value="FAD/NAD(P)-binding domain"/>
    <property type="match status" value="1"/>
</dbReference>